<proteinExistence type="predicted"/>
<dbReference type="EMBL" id="JBJUIK010000012">
    <property type="protein sequence ID" value="KAL3510262.1"/>
    <property type="molecule type" value="Genomic_DNA"/>
</dbReference>
<keyword evidence="3" id="KW-1185">Reference proteome</keyword>
<dbReference type="PANTHER" id="PTHR48258:SF4">
    <property type="entry name" value="DUF4216 DOMAIN-CONTAINING PROTEIN"/>
    <property type="match status" value="1"/>
</dbReference>
<evidence type="ECO:0000313" key="3">
    <source>
        <dbReference type="Proteomes" id="UP001630127"/>
    </source>
</evidence>
<name>A0ABD2YVL8_9GENT</name>
<comment type="caution">
    <text evidence="2">The sequence shown here is derived from an EMBL/GenBank/DDBJ whole genome shotgun (WGS) entry which is preliminary data.</text>
</comment>
<feature type="non-terminal residue" evidence="2">
    <location>
        <position position="1"/>
    </location>
</feature>
<dbReference type="AlphaFoldDB" id="A0ABD2YVL8"/>
<evidence type="ECO:0000313" key="2">
    <source>
        <dbReference type="EMBL" id="KAL3510262.1"/>
    </source>
</evidence>
<reference evidence="2 3" key="1">
    <citation type="submission" date="2024-11" db="EMBL/GenBank/DDBJ databases">
        <title>A near-complete genome assembly of Cinchona calisaya.</title>
        <authorList>
            <person name="Lian D.C."/>
            <person name="Zhao X.W."/>
            <person name="Wei L."/>
        </authorList>
    </citation>
    <scope>NUCLEOTIDE SEQUENCE [LARGE SCALE GENOMIC DNA]</scope>
    <source>
        <tissue evidence="2">Nenye</tissue>
    </source>
</reference>
<gene>
    <name evidence="2" type="ORF">ACH5RR_029663</name>
</gene>
<feature type="domain" description="DUF4218" evidence="1">
    <location>
        <begin position="2"/>
        <end position="50"/>
    </location>
</feature>
<dbReference type="InterPro" id="IPR025452">
    <property type="entry name" value="DUF4218"/>
</dbReference>
<sequence>FLNKIKKTMKNKAHVEGSICEAYLAQEIAYFSSHYFEPHVLCSRHRVQRNDDGVVNDERQSTLSIFNFPGRTAGKGTTRWLSDKELQAAHLHVLLNCVEVKEYLG</sequence>
<dbReference type="Proteomes" id="UP001630127">
    <property type="component" value="Unassembled WGS sequence"/>
</dbReference>
<dbReference type="Pfam" id="PF13960">
    <property type="entry name" value="DUF4218"/>
    <property type="match status" value="1"/>
</dbReference>
<organism evidence="2 3">
    <name type="scientific">Cinchona calisaya</name>
    <dbReference type="NCBI Taxonomy" id="153742"/>
    <lineage>
        <taxon>Eukaryota</taxon>
        <taxon>Viridiplantae</taxon>
        <taxon>Streptophyta</taxon>
        <taxon>Embryophyta</taxon>
        <taxon>Tracheophyta</taxon>
        <taxon>Spermatophyta</taxon>
        <taxon>Magnoliopsida</taxon>
        <taxon>eudicotyledons</taxon>
        <taxon>Gunneridae</taxon>
        <taxon>Pentapetalae</taxon>
        <taxon>asterids</taxon>
        <taxon>lamiids</taxon>
        <taxon>Gentianales</taxon>
        <taxon>Rubiaceae</taxon>
        <taxon>Cinchonoideae</taxon>
        <taxon>Cinchoneae</taxon>
        <taxon>Cinchona</taxon>
    </lineage>
</organism>
<dbReference type="PANTHER" id="PTHR48258">
    <property type="entry name" value="DUF4218 DOMAIN-CONTAINING PROTEIN-RELATED"/>
    <property type="match status" value="1"/>
</dbReference>
<protein>
    <recommendedName>
        <fullName evidence="1">DUF4218 domain-containing protein</fullName>
    </recommendedName>
</protein>
<evidence type="ECO:0000259" key="1">
    <source>
        <dbReference type="Pfam" id="PF13960"/>
    </source>
</evidence>
<accession>A0ABD2YVL8</accession>